<dbReference type="Pfam" id="PF13444">
    <property type="entry name" value="Acetyltransf_5"/>
    <property type="match status" value="1"/>
</dbReference>
<comment type="caution">
    <text evidence="11">The sequence shown here is derived from an EMBL/GenBank/DDBJ whole genome shotgun (WGS) entry which is preliminary data.</text>
</comment>
<evidence type="ECO:0000256" key="7">
    <source>
        <dbReference type="ARBA" id="ARBA00039058"/>
    </source>
</evidence>
<proteinExistence type="inferred from homology"/>
<comment type="function">
    <text evidence="9">Catalyzes the first step in the biosynthesis of ornithine lipids, which are phosphorus-free membrane lipids. Catalyzes the 3-hydroxyacyl-acyl carrier protein-dependent acylation of ornithine to form lyso-ornithine lipid (LOL).</text>
</comment>
<dbReference type="PANTHER" id="PTHR37323">
    <property type="entry name" value="GCN5-RELATED N-ACETYLTRANSFERASE"/>
    <property type="match status" value="1"/>
</dbReference>
<evidence type="ECO:0000256" key="1">
    <source>
        <dbReference type="ARBA" id="ARBA00005189"/>
    </source>
</evidence>
<dbReference type="InterPro" id="IPR016181">
    <property type="entry name" value="Acyl_CoA_acyltransferase"/>
</dbReference>
<dbReference type="GO" id="GO:0043810">
    <property type="term" value="F:ornithine-acyl [acyl carrier protein] N-acyltransferase activity"/>
    <property type="evidence" value="ECO:0007669"/>
    <property type="project" value="UniProtKB-EC"/>
</dbReference>
<dbReference type="Gene3D" id="3.40.630.30">
    <property type="match status" value="1"/>
</dbReference>
<comment type="pathway">
    <text evidence="1">Lipid metabolism.</text>
</comment>
<evidence type="ECO:0000256" key="2">
    <source>
        <dbReference type="ARBA" id="ARBA00022516"/>
    </source>
</evidence>
<dbReference type="InterPro" id="IPR052351">
    <property type="entry name" value="Ornithine_N-alpha-AT"/>
</dbReference>
<evidence type="ECO:0000256" key="10">
    <source>
        <dbReference type="ARBA" id="ARBA00047785"/>
    </source>
</evidence>
<accession>A0A2T6KCT1</accession>
<evidence type="ECO:0000313" key="12">
    <source>
        <dbReference type="Proteomes" id="UP000244523"/>
    </source>
</evidence>
<keyword evidence="12" id="KW-1185">Reference proteome</keyword>
<organism evidence="11 12">
    <name type="scientific">Yoonia sediminilitoris</name>
    <dbReference type="NCBI Taxonomy" id="1286148"/>
    <lineage>
        <taxon>Bacteria</taxon>
        <taxon>Pseudomonadati</taxon>
        <taxon>Pseudomonadota</taxon>
        <taxon>Alphaproteobacteria</taxon>
        <taxon>Rhodobacterales</taxon>
        <taxon>Paracoccaceae</taxon>
        <taxon>Yoonia</taxon>
    </lineage>
</organism>
<evidence type="ECO:0000256" key="3">
    <source>
        <dbReference type="ARBA" id="ARBA00022679"/>
    </source>
</evidence>
<dbReference type="EC" id="2.3.2.30" evidence="7"/>
<comment type="catalytic activity">
    <reaction evidence="10">
        <text>a (3R)-hydroxyacyl-[ACP] + L-ornithine = a lyso-ornithine lipid + holo-[ACP] + H(+)</text>
        <dbReference type="Rhea" id="RHEA:20633"/>
        <dbReference type="Rhea" id="RHEA-COMP:9685"/>
        <dbReference type="Rhea" id="RHEA-COMP:9945"/>
        <dbReference type="ChEBI" id="CHEBI:15378"/>
        <dbReference type="ChEBI" id="CHEBI:46911"/>
        <dbReference type="ChEBI" id="CHEBI:64479"/>
        <dbReference type="ChEBI" id="CHEBI:78827"/>
        <dbReference type="ChEBI" id="CHEBI:138482"/>
        <dbReference type="EC" id="2.3.2.30"/>
    </reaction>
    <physiologicalReaction direction="left-to-right" evidence="10">
        <dbReference type="Rhea" id="RHEA:20634"/>
    </physiologicalReaction>
</comment>
<keyword evidence="5 11" id="KW-0012">Acyltransferase</keyword>
<evidence type="ECO:0000256" key="4">
    <source>
        <dbReference type="ARBA" id="ARBA00023098"/>
    </source>
</evidence>
<dbReference type="Proteomes" id="UP000244523">
    <property type="component" value="Unassembled WGS sequence"/>
</dbReference>
<keyword evidence="4" id="KW-0443">Lipid metabolism</keyword>
<dbReference type="OrthoDB" id="9787072at2"/>
<protein>
    <recommendedName>
        <fullName evidence="8">L-ornithine N(alpha)-acyltransferase</fullName>
        <ecNumber evidence="7">2.3.2.30</ecNumber>
    </recommendedName>
</protein>
<dbReference type="SUPFAM" id="SSF55729">
    <property type="entry name" value="Acyl-CoA N-acyltransferases (Nat)"/>
    <property type="match status" value="1"/>
</dbReference>
<keyword evidence="3 11" id="KW-0808">Transferase</keyword>
<gene>
    <name evidence="11" type="ORF">C8N45_10916</name>
</gene>
<evidence type="ECO:0000256" key="8">
    <source>
        <dbReference type="ARBA" id="ARBA00039866"/>
    </source>
</evidence>
<keyword evidence="2" id="KW-0444">Lipid biosynthesis</keyword>
<reference evidence="11 12" key="1">
    <citation type="submission" date="2018-04" db="EMBL/GenBank/DDBJ databases">
        <title>Genomic Encyclopedia of Archaeal and Bacterial Type Strains, Phase II (KMG-II): from individual species to whole genera.</title>
        <authorList>
            <person name="Goeker M."/>
        </authorList>
    </citation>
    <scope>NUCLEOTIDE SEQUENCE [LARGE SCALE GENOMIC DNA]</scope>
    <source>
        <strain evidence="11 12">DSM 29955</strain>
    </source>
</reference>
<name>A0A2T6KCT1_9RHOB</name>
<evidence type="ECO:0000256" key="5">
    <source>
        <dbReference type="ARBA" id="ARBA00023315"/>
    </source>
</evidence>
<dbReference type="EMBL" id="QBUD01000009">
    <property type="protein sequence ID" value="PUB12708.1"/>
    <property type="molecule type" value="Genomic_DNA"/>
</dbReference>
<dbReference type="GO" id="GO:0006629">
    <property type="term" value="P:lipid metabolic process"/>
    <property type="evidence" value="ECO:0007669"/>
    <property type="project" value="UniProtKB-KW"/>
</dbReference>
<evidence type="ECO:0000313" key="11">
    <source>
        <dbReference type="EMBL" id="PUB12708.1"/>
    </source>
</evidence>
<dbReference type="PANTHER" id="PTHR37323:SF1">
    <property type="entry name" value="L-ORNITHINE N(ALPHA)-ACYLTRANSFERASE"/>
    <property type="match status" value="1"/>
</dbReference>
<evidence type="ECO:0000256" key="6">
    <source>
        <dbReference type="ARBA" id="ARBA00038095"/>
    </source>
</evidence>
<sequence length="239" mass="26121">MAAERLRYDVFVAELGGDGPLVDHVGHRERDRFDPYATHFLLRDLSQVHDRQVVGVYRVMTQEAACAAGGFYCDGEFDLTPLRESGQNLLELGRSCLHPDYRGGPGLMHLWAAIAAFVAGRDITLLFGVASFHGTDVNLFAGALSLLHQRHLAPPPLRVVPRGPNALRMDQIAADHIDRVAAMRETPALIKAYLRLGGVVGDGAYVDHAFNTTDICLILPTAAVGAFQRSTLEKMQQHG</sequence>
<dbReference type="AlphaFoldDB" id="A0A2T6KCT1"/>
<evidence type="ECO:0000256" key="9">
    <source>
        <dbReference type="ARBA" id="ARBA00045724"/>
    </source>
</evidence>
<comment type="similarity">
    <text evidence="6">Belongs to the acetyltransferase family. OlsB subfamily.</text>
</comment>